<dbReference type="InterPro" id="IPR005467">
    <property type="entry name" value="His_kinase_dom"/>
</dbReference>
<dbReference type="CDD" id="cd00082">
    <property type="entry name" value="HisKA"/>
    <property type="match status" value="1"/>
</dbReference>
<dbReference type="Gene3D" id="1.25.40.10">
    <property type="entry name" value="Tetratricopeptide repeat domain"/>
    <property type="match status" value="2"/>
</dbReference>
<dbReference type="InterPro" id="IPR011990">
    <property type="entry name" value="TPR-like_helical_dom_sf"/>
</dbReference>
<accession>A0A7D4BA18</accession>
<keyword evidence="10" id="KW-1185">Reference proteome</keyword>
<proteinExistence type="predicted"/>
<name>A0A7D4BA18_9BACT</name>
<feature type="domain" description="Histidine kinase" evidence="8">
    <location>
        <begin position="398"/>
        <end position="600"/>
    </location>
</feature>
<dbReference type="KEGG" id="ttz:FHG85_02175"/>
<keyword evidence="6" id="KW-1133">Transmembrane helix</keyword>
<dbReference type="Proteomes" id="UP000500961">
    <property type="component" value="Chromosome"/>
</dbReference>
<dbReference type="AlphaFoldDB" id="A0A7D4BA18"/>
<dbReference type="SMART" id="SM00388">
    <property type="entry name" value="HisKA"/>
    <property type="match status" value="1"/>
</dbReference>
<evidence type="ECO:0000259" key="8">
    <source>
        <dbReference type="PROSITE" id="PS50109"/>
    </source>
</evidence>
<evidence type="ECO:0000256" key="7">
    <source>
        <dbReference type="SAM" id="SignalP"/>
    </source>
</evidence>
<evidence type="ECO:0000256" key="6">
    <source>
        <dbReference type="SAM" id="Phobius"/>
    </source>
</evidence>
<dbReference type="InterPro" id="IPR003661">
    <property type="entry name" value="HisK_dim/P_dom"/>
</dbReference>
<evidence type="ECO:0000256" key="2">
    <source>
        <dbReference type="ARBA" id="ARBA00012438"/>
    </source>
</evidence>
<comment type="catalytic activity">
    <reaction evidence="1">
        <text>ATP + protein L-histidine = ADP + protein N-phospho-L-histidine.</text>
        <dbReference type="EC" id="2.7.13.3"/>
    </reaction>
</comment>
<dbReference type="EC" id="2.7.13.3" evidence="2"/>
<evidence type="ECO:0000256" key="3">
    <source>
        <dbReference type="ARBA" id="ARBA00022679"/>
    </source>
</evidence>
<evidence type="ECO:0000313" key="10">
    <source>
        <dbReference type="Proteomes" id="UP000500961"/>
    </source>
</evidence>
<dbReference type="InterPro" id="IPR036890">
    <property type="entry name" value="HATPase_C_sf"/>
</dbReference>
<keyword evidence="6" id="KW-0812">Transmembrane</keyword>
<gene>
    <name evidence="9" type="ORF">FHG85_02175</name>
</gene>
<keyword evidence="4" id="KW-0418">Kinase</keyword>
<dbReference type="Gene3D" id="3.30.565.10">
    <property type="entry name" value="Histidine kinase-like ATPase, C-terminal domain"/>
    <property type="match status" value="1"/>
</dbReference>
<dbReference type="InterPro" id="IPR003594">
    <property type="entry name" value="HATPase_dom"/>
</dbReference>
<reference evidence="9 10" key="1">
    <citation type="submission" date="2019-07" db="EMBL/GenBank/DDBJ databases">
        <title>Thalassofilum flectens gen. nov., sp. nov., a novel moderate thermophilic anaerobe from a shallow sea hot spring in Kunashir Island (Russia), representing a new family in the order Bacteroidales, and proposal of Thalassofilacea fam. nov.</title>
        <authorList>
            <person name="Kochetkova T.V."/>
            <person name="Podosokorskaya O.A."/>
            <person name="Novikov A."/>
            <person name="Elcheninov A.G."/>
            <person name="Toshchakov S.V."/>
            <person name="Kublanov I.V."/>
        </authorList>
    </citation>
    <scope>NUCLEOTIDE SEQUENCE [LARGE SCALE GENOMIC DNA]</scope>
    <source>
        <strain evidence="9 10">38-H</strain>
    </source>
</reference>
<feature type="chain" id="PRO_5029659704" description="histidine kinase" evidence="7">
    <location>
        <begin position="23"/>
        <end position="681"/>
    </location>
</feature>
<sequence>MKKKFIVLALGLALFMLNKVRAQYPGKTLLKVAEHYFPASIDSAKFYAKQAYRYFESKNDTLGLIDASHTLLKIYKAKANVDSAKLYGYLAIELSEKINDLPNLILSYIEIGEFSRSIYRNDISDKYVKEGIRISLKEKIYEHLPYAYNRLAAIYFEKFFDKNLAKDSSYLTQALSFIDSSFYWAGKLNDSTYNCSNANIKGTLLVHLGSIDSGIEQLKQAEELAKREKNFGEYPYILMNLAESYRRMGNIKFQEKYLLQAAHLVDSINYQEGQWFVYQRLFSKYRREKNFKKALDVHLVIDSLEAAALKKNSNRKMKEFKVEVESQHNKQLLEYQKREIVQQHKIILLLASIFILLAVFVIILFRLYRKNVRQKHSLEKKNADIERLLKFQESFRNMIIHDIKNPLSQILYLSSNNIIDNAARRILSLVNNILDLSKYESGKFTISPQWVETSELLASIKQNMQVLFDLKNLKVDIHYTCKELYVDKDVITRVIENILNNAIRFSPVGERIKVDVDLDDAYNEATISIVNWGPQIPDDEMPRIFEFYSRCNDGSIQNYRPTGLGLSFCKMAVEAHGFKIFAENLNSGGVRFWFKVTARILVDSHCKDNSIILTFREQVIIRPYLERLHEIGVNETSRIMSIIEKIPGGANIDIWKQQLENAIFNSDTEAYTKLISLNIVP</sequence>
<keyword evidence="7" id="KW-0732">Signal</keyword>
<feature type="signal peptide" evidence="7">
    <location>
        <begin position="1"/>
        <end position="22"/>
    </location>
</feature>
<dbReference type="PROSITE" id="PS50109">
    <property type="entry name" value="HIS_KIN"/>
    <property type="match status" value="1"/>
</dbReference>
<dbReference type="EMBL" id="CP041345">
    <property type="protein sequence ID" value="QKG79120.1"/>
    <property type="molecule type" value="Genomic_DNA"/>
</dbReference>
<keyword evidence="5" id="KW-0902">Two-component regulatory system</keyword>
<dbReference type="GO" id="GO:0000155">
    <property type="term" value="F:phosphorelay sensor kinase activity"/>
    <property type="evidence" value="ECO:0007669"/>
    <property type="project" value="InterPro"/>
</dbReference>
<dbReference type="PANTHER" id="PTHR43711">
    <property type="entry name" value="TWO-COMPONENT HISTIDINE KINASE"/>
    <property type="match status" value="1"/>
</dbReference>
<feature type="transmembrane region" description="Helical" evidence="6">
    <location>
        <begin position="346"/>
        <end position="368"/>
    </location>
</feature>
<evidence type="ECO:0000256" key="4">
    <source>
        <dbReference type="ARBA" id="ARBA00022777"/>
    </source>
</evidence>
<keyword evidence="6" id="KW-0472">Membrane</keyword>
<dbReference type="SMART" id="SM00387">
    <property type="entry name" value="HATPase_c"/>
    <property type="match status" value="1"/>
</dbReference>
<dbReference type="PANTHER" id="PTHR43711:SF31">
    <property type="entry name" value="HISTIDINE KINASE"/>
    <property type="match status" value="1"/>
</dbReference>
<dbReference type="InterPro" id="IPR050736">
    <property type="entry name" value="Sensor_HK_Regulatory"/>
</dbReference>
<dbReference type="InterPro" id="IPR036097">
    <property type="entry name" value="HisK_dim/P_sf"/>
</dbReference>
<dbReference type="Pfam" id="PF02518">
    <property type="entry name" value="HATPase_c"/>
    <property type="match status" value="1"/>
</dbReference>
<evidence type="ECO:0000256" key="5">
    <source>
        <dbReference type="ARBA" id="ARBA00023012"/>
    </source>
</evidence>
<keyword evidence="3" id="KW-0808">Transferase</keyword>
<organism evidence="9 10">
    <name type="scientific">Tenuifilum thalassicum</name>
    <dbReference type="NCBI Taxonomy" id="2590900"/>
    <lineage>
        <taxon>Bacteria</taxon>
        <taxon>Pseudomonadati</taxon>
        <taxon>Bacteroidota</taxon>
        <taxon>Bacteroidia</taxon>
        <taxon>Bacteroidales</taxon>
        <taxon>Tenuifilaceae</taxon>
        <taxon>Tenuifilum</taxon>
    </lineage>
</organism>
<evidence type="ECO:0000256" key="1">
    <source>
        <dbReference type="ARBA" id="ARBA00000085"/>
    </source>
</evidence>
<dbReference type="SUPFAM" id="SSF47384">
    <property type="entry name" value="Homodimeric domain of signal transducing histidine kinase"/>
    <property type="match status" value="1"/>
</dbReference>
<dbReference type="SUPFAM" id="SSF48452">
    <property type="entry name" value="TPR-like"/>
    <property type="match status" value="1"/>
</dbReference>
<dbReference type="RefSeq" id="WP_173072638.1">
    <property type="nucleotide sequence ID" value="NZ_CP041345.1"/>
</dbReference>
<dbReference type="SUPFAM" id="SSF55874">
    <property type="entry name" value="ATPase domain of HSP90 chaperone/DNA topoisomerase II/histidine kinase"/>
    <property type="match status" value="1"/>
</dbReference>
<evidence type="ECO:0000313" key="9">
    <source>
        <dbReference type="EMBL" id="QKG79120.1"/>
    </source>
</evidence>
<protein>
    <recommendedName>
        <fullName evidence="2">histidine kinase</fullName>
        <ecNumber evidence="2">2.7.13.3</ecNumber>
    </recommendedName>
</protein>
<dbReference type="Gene3D" id="1.10.287.130">
    <property type="match status" value="1"/>
</dbReference>